<dbReference type="InterPro" id="IPR023179">
    <property type="entry name" value="GTP-bd_ortho_bundle_sf"/>
</dbReference>
<sequence length="288" mass="32270">MLIQWFPGHMAKAQRLIKEQLKAIDVVVELRDARVPASSENPLLRELIQAKPRILLLNKADLADPKISAQWQQYFANRGITTLLIDSTSKSSRKRLIQEIRQAAAPLLERWKRRGIRARSVRTMILGIPNVGKSTLINTLAKSYIAHTANRPGKTRGQQWVKLADGVELMDTPGVLWPKFEDPVVGQKLAATGAITDEVFDAEDVVRNLLAYINENYPGTLTERYGIQTGSGTPDEWLTEIAKKRGALLPKGEYDYHKARQFVLGDFRQLRLGKISLETPPAEASQNG</sequence>
<dbReference type="PIRSF" id="PIRSF006230">
    <property type="entry name" value="MG442"/>
    <property type="match status" value="1"/>
</dbReference>
<evidence type="ECO:0000259" key="7">
    <source>
        <dbReference type="PROSITE" id="PS51721"/>
    </source>
</evidence>
<name>A0A841R0B7_9FIRM</name>
<dbReference type="GO" id="GO:0007165">
    <property type="term" value="P:signal transduction"/>
    <property type="evidence" value="ECO:0007669"/>
    <property type="project" value="InterPro"/>
</dbReference>
<dbReference type="PANTHER" id="PTHR45782">
    <property type="entry name" value="MITOCHONDRIAL RIBOSOME-ASSOCIATED GTPASE 1"/>
    <property type="match status" value="1"/>
</dbReference>
<evidence type="ECO:0000313" key="8">
    <source>
        <dbReference type="EMBL" id="MBB6477236.1"/>
    </source>
</evidence>
<keyword evidence="4" id="KW-0963">Cytoplasm</keyword>
<keyword evidence="3 4" id="KW-0342">GTP-binding</keyword>
<dbReference type="PROSITE" id="PS50017">
    <property type="entry name" value="DEATH_DOMAIN"/>
    <property type="match status" value="1"/>
</dbReference>
<dbReference type="InterPro" id="IPR000488">
    <property type="entry name" value="Death_dom"/>
</dbReference>
<dbReference type="PANTHER" id="PTHR45782:SF4">
    <property type="entry name" value="MITOCHONDRIAL RIBOSOME-ASSOCIATED GTPASE 1"/>
    <property type="match status" value="1"/>
</dbReference>
<dbReference type="AlphaFoldDB" id="A0A841R0B7"/>
<comment type="function">
    <text evidence="4">Required for a late step of 50S ribosomal subunit assembly. Has GTPase activity.</text>
</comment>
<dbReference type="InterPro" id="IPR030378">
    <property type="entry name" value="G_CP_dom"/>
</dbReference>
<dbReference type="GO" id="GO:0005525">
    <property type="term" value="F:GTP binding"/>
    <property type="evidence" value="ECO:0007669"/>
    <property type="project" value="UniProtKB-KW"/>
</dbReference>
<keyword evidence="2 4" id="KW-0547">Nucleotide-binding</keyword>
<dbReference type="SUPFAM" id="SSF52540">
    <property type="entry name" value="P-loop containing nucleoside triphosphate hydrolases"/>
    <property type="match status" value="1"/>
</dbReference>
<evidence type="ECO:0000256" key="4">
    <source>
        <dbReference type="PIRNR" id="PIRNR006230"/>
    </source>
</evidence>
<feature type="binding site" evidence="5">
    <location>
        <begin position="130"/>
        <end position="135"/>
    </location>
    <ligand>
        <name>GTP</name>
        <dbReference type="ChEBI" id="CHEBI:37565"/>
    </ligand>
</feature>
<evidence type="ECO:0000256" key="3">
    <source>
        <dbReference type="ARBA" id="ARBA00023134"/>
    </source>
</evidence>
<evidence type="ECO:0000256" key="2">
    <source>
        <dbReference type="ARBA" id="ARBA00022741"/>
    </source>
</evidence>
<dbReference type="Proteomes" id="UP000591941">
    <property type="component" value="Unassembled WGS sequence"/>
</dbReference>
<reference evidence="8 9" key="1">
    <citation type="submission" date="2020-08" db="EMBL/GenBank/DDBJ databases">
        <title>Genomic Encyclopedia of Type Strains, Phase IV (KMG-IV): sequencing the most valuable type-strain genomes for metagenomic binning, comparative biology and taxonomic classification.</title>
        <authorList>
            <person name="Goeker M."/>
        </authorList>
    </citation>
    <scope>NUCLEOTIDE SEQUENCE [LARGE SCALE GENOMIC DNA]</scope>
    <source>
        <strain evidence="8 9">DSM 21255</strain>
    </source>
</reference>
<protein>
    <recommendedName>
        <fullName evidence="1 4">Ribosome biogenesis GTPase A</fullName>
    </recommendedName>
</protein>
<feature type="domain" description="CP-type G" evidence="7">
    <location>
        <begin position="13"/>
        <end position="178"/>
    </location>
</feature>
<dbReference type="NCBIfam" id="TIGR03596">
    <property type="entry name" value="GTPase_YlqF"/>
    <property type="match status" value="1"/>
</dbReference>
<dbReference type="Gene3D" id="1.10.1580.10">
    <property type="match status" value="1"/>
</dbReference>
<dbReference type="RefSeq" id="WP_024048972.1">
    <property type="nucleotide sequence ID" value="NZ_CABWNB010000001.1"/>
</dbReference>
<dbReference type="InterPro" id="IPR006073">
    <property type="entry name" value="GTP-bd"/>
</dbReference>
<feature type="binding site" evidence="5">
    <location>
        <position position="174"/>
    </location>
    <ligand>
        <name>GTP</name>
        <dbReference type="ChEBI" id="CHEBI:37565"/>
    </ligand>
</feature>
<dbReference type="EMBL" id="JACHHI010000001">
    <property type="protein sequence ID" value="MBB6477236.1"/>
    <property type="molecule type" value="Genomic_DNA"/>
</dbReference>
<dbReference type="PROSITE" id="PS51721">
    <property type="entry name" value="G_CP"/>
    <property type="match status" value="1"/>
</dbReference>
<dbReference type="InterPro" id="IPR019991">
    <property type="entry name" value="GTP-bd_ribosome_bgen"/>
</dbReference>
<dbReference type="GO" id="GO:0003924">
    <property type="term" value="F:GTPase activity"/>
    <property type="evidence" value="ECO:0007669"/>
    <property type="project" value="TreeGrafter"/>
</dbReference>
<proteinExistence type="inferred from homology"/>
<dbReference type="OrthoDB" id="9779790at2"/>
<keyword evidence="9" id="KW-1185">Reference proteome</keyword>
<evidence type="ECO:0000256" key="5">
    <source>
        <dbReference type="PIRSR" id="PIRSR006230-1"/>
    </source>
</evidence>
<gene>
    <name evidence="8" type="ORF">HNR45_000258</name>
</gene>
<comment type="subcellular location">
    <subcellularLocation>
        <location evidence="4">Cytoplasm</location>
    </subcellularLocation>
</comment>
<feature type="binding site" evidence="5">
    <location>
        <begin position="58"/>
        <end position="61"/>
    </location>
    <ligand>
        <name>GTP</name>
        <dbReference type="ChEBI" id="CHEBI:37565"/>
    </ligand>
</feature>
<dbReference type="FunFam" id="3.40.50.300:FF:000590">
    <property type="entry name" value="Ribosome biogenesis GTPase A"/>
    <property type="match status" value="1"/>
</dbReference>
<dbReference type="Gene3D" id="3.40.50.300">
    <property type="entry name" value="P-loop containing nucleotide triphosphate hydrolases"/>
    <property type="match status" value="1"/>
</dbReference>
<evidence type="ECO:0000256" key="1">
    <source>
        <dbReference type="ARBA" id="ARBA00014898"/>
    </source>
</evidence>
<dbReference type="InterPro" id="IPR016478">
    <property type="entry name" value="GTPase_MTG1"/>
</dbReference>
<evidence type="ECO:0000259" key="6">
    <source>
        <dbReference type="PROSITE" id="PS50017"/>
    </source>
</evidence>
<dbReference type="GO" id="GO:0006412">
    <property type="term" value="P:translation"/>
    <property type="evidence" value="ECO:0007669"/>
    <property type="project" value="TreeGrafter"/>
</dbReference>
<dbReference type="Pfam" id="PF01926">
    <property type="entry name" value="MMR_HSR1"/>
    <property type="match status" value="1"/>
</dbReference>
<dbReference type="GO" id="GO:0005737">
    <property type="term" value="C:cytoplasm"/>
    <property type="evidence" value="ECO:0007669"/>
    <property type="project" value="UniProtKB-SubCell"/>
</dbReference>
<comment type="similarity">
    <text evidence="4">Belongs to the TRAFAC class YlqF/YawG GTPase family. MTG1 subfamily.</text>
</comment>
<dbReference type="InterPro" id="IPR027417">
    <property type="entry name" value="P-loop_NTPase"/>
</dbReference>
<dbReference type="CDD" id="cd01856">
    <property type="entry name" value="YlqF"/>
    <property type="match status" value="1"/>
</dbReference>
<evidence type="ECO:0000313" key="9">
    <source>
        <dbReference type="Proteomes" id="UP000591941"/>
    </source>
</evidence>
<accession>A0A841R0B7</accession>
<dbReference type="GeneID" id="93485548"/>
<organism evidence="8 9">
    <name type="scientific">Negativicoccus succinicivorans</name>
    <dbReference type="NCBI Taxonomy" id="620903"/>
    <lineage>
        <taxon>Bacteria</taxon>
        <taxon>Bacillati</taxon>
        <taxon>Bacillota</taxon>
        <taxon>Negativicutes</taxon>
        <taxon>Veillonellales</taxon>
        <taxon>Veillonellaceae</taxon>
        <taxon>Negativicoccus</taxon>
    </lineage>
</organism>
<comment type="caution">
    <text evidence="8">The sequence shown here is derived from an EMBL/GenBank/DDBJ whole genome shotgun (WGS) entry which is preliminary data.</text>
</comment>
<feature type="domain" description="Death" evidence="6">
    <location>
        <begin position="69"/>
        <end position="144"/>
    </location>
</feature>